<dbReference type="Pfam" id="PF04239">
    <property type="entry name" value="DUF421"/>
    <property type="match status" value="1"/>
</dbReference>
<keyword evidence="11" id="KW-1185">Reference proteome</keyword>
<dbReference type="InterPro" id="IPR023090">
    <property type="entry name" value="UPF0702_alpha/beta_dom_sf"/>
</dbReference>
<dbReference type="PANTHER" id="PTHR34582:SF6">
    <property type="entry name" value="UPF0702 TRANSMEMBRANE PROTEIN YCAP"/>
    <property type="match status" value="1"/>
</dbReference>
<feature type="domain" description="YetF-like N-terminal transmembrane" evidence="9">
    <location>
        <begin position="13"/>
        <end position="82"/>
    </location>
</feature>
<dbReference type="Gene3D" id="3.30.240.20">
    <property type="entry name" value="bsu07140 like domains"/>
    <property type="match status" value="1"/>
</dbReference>
<keyword evidence="5 7" id="KW-1133">Transmembrane helix</keyword>
<comment type="similarity">
    <text evidence="2">Belongs to the UPF0702 family.</text>
</comment>
<feature type="transmembrane region" description="Helical" evidence="7">
    <location>
        <begin position="6"/>
        <end position="27"/>
    </location>
</feature>
<dbReference type="EMBL" id="JBHUGA010000067">
    <property type="protein sequence ID" value="MFD1848306.1"/>
    <property type="molecule type" value="Genomic_DNA"/>
</dbReference>
<evidence type="ECO:0000256" key="1">
    <source>
        <dbReference type="ARBA" id="ARBA00004651"/>
    </source>
</evidence>
<evidence type="ECO:0000256" key="4">
    <source>
        <dbReference type="ARBA" id="ARBA00022692"/>
    </source>
</evidence>
<dbReference type="Pfam" id="PF20730">
    <property type="entry name" value="YetF_N"/>
    <property type="match status" value="1"/>
</dbReference>
<evidence type="ECO:0000256" key="6">
    <source>
        <dbReference type="ARBA" id="ARBA00023136"/>
    </source>
</evidence>
<name>A0ABW4QC27_9MICC</name>
<evidence type="ECO:0000256" key="5">
    <source>
        <dbReference type="ARBA" id="ARBA00022989"/>
    </source>
</evidence>
<protein>
    <submittedName>
        <fullName evidence="10">DUF421 domain-containing protein</fullName>
    </submittedName>
</protein>
<comment type="subcellular location">
    <subcellularLocation>
        <location evidence="1">Cell membrane</location>
        <topology evidence="1">Multi-pass membrane protein</topology>
    </subcellularLocation>
</comment>
<feature type="transmembrane region" description="Helical" evidence="7">
    <location>
        <begin position="64"/>
        <end position="84"/>
    </location>
</feature>
<evidence type="ECO:0000256" key="7">
    <source>
        <dbReference type="SAM" id="Phobius"/>
    </source>
</evidence>
<feature type="transmembrane region" description="Helical" evidence="7">
    <location>
        <begin position="39"/>
        <end position="58"/>
    </location>
</feature>
<dbReference type="InterPro" id="IPR048454">
    <property type="entry name" value="YetF_N"/>
</dbReference>
<proteinExistence type="inferred from homology"/>
<keyword evidence="4 7" id="KW-0812">Transmembrane</keyword>
<organism evidence="10 11">
    <name type="scientific">Arthrobacter flavus</name>
    <dbReference type="NCBI Taxonomy" id="95172"/>
    <lineage>
        <taxon>Bacteria</taxon>
        <taxon>Bacillati</taxon>
        <taxon>Actinomycetota</taxon>
        <taxon>Actinomycetes</taxon>
        <taxon>Micrococcales</taxon>
        <taxon>Micrococcaceae</taxon>
        <taxon>Arthrobacter</taxon>
    </lineage>
</organism>
<gene>
    <name evidence="10" type="ORF">ACFSFX_17110</name>
</gene>
<dbReference type="PANTHER" id="PTHR34582">
    <property type="entry name" value="UPF0702 TRANSMEMBRANE PROTEIN YCAP"/>
    <property type="match status" value="1"/>
</dbReference>
<evidence type="ECO:0000256" key="3">
    <source>
        <dbReference type="ARBA" id="ARBA00022475"/>
    </source>
</evidence>
<evidence type="ECO:0000313" key="11">
    <source>
        <dbReference type="Proteomes" id="UP001597307"/>
    </source>
</evidence>
<sequence>MWFESWDQIIRVLIIGLVSYAALVALLRATGKRTLSQLNAFDFIVTVALGSTLATILLSTDVSFAQGLTALVLLASLQLVVAVMSARWPRIRSLVTAKPVALVLGGQLQTDELRRNRLTEAEVRQAIRTTGSGDLANIGAVILETNGTLSVIPTDQIGSGSALDEVTNWPGAGRP</sequence>
<reference evidence="11" key="1">
    <citation type="journal article" date="2019" name="Int. J. Syst. Evol. Microbiol.">
        <title>The Global Catalogue of Microorganisms (GCM) 10K type strain sequencing project: providing services to taxonomists for standard genome sequencing and annotation.</title>
        <authorList>
            <consortium name="The Broad Institute Genomics Platform"/>
            <consortium name="The Broad Institute Genome Sequencing Center for Infectious Disease"/>
            <person name="Wu L."/>
            <person name="Ma J."/>
        </authorList>
    </citation>
    <scope>NUCLEOTIDE SEQUENCE [LARGE SCALE GENOMIC DNA]</scope>
    <source>
        <strain evidence="11">JCM 11496</strain>
    </source>
</reference>
<evidence type="ECO:0000259" key="8">
    <source>
        <dbReference type="Pfam" id="PF04239"/>
    </source>
</evidence>
<feature type="domain" description="YetF C-terminal" evidence="8">
    <location>
        <begin position="87"/>
        <end position="156"/>
    </location>
</feature>
<evidence type="ECO:0000259" key="9">
    <source>
        <dbReference type="Pfam" id="PF20730"/>
    </source>
</evidence>
<evidence type="ECO:0000313" key="10">
    <source>
        <dbReference type="EMBL" id="MFD1848306.1"/>
    </source>
</evidence>
<comment type="caution">
    <text evidence="10">The sequence shown here is derived from an EMBL/GenBank/DDBJ whole genome shotgun (WGS) entry which is preliminary data.</text>
</comment>
<accession>A0ABW4QC27</accession>
<keyword evidence="3" id="KW-1003">Cell membrane</keyword>
<evidence type="ECO:0000256" key="2">
    <source>
        <dbReference type="ARBA" id="ARBA00006448"/>
    </source>
</evidence>
<dbReference type="RefSeq" id="WP_343881927.1">
    <property type="nucleotide sequence ID" value="NZ_BAAAIJ010000059.1"/>
</dbReference>
<dbReference type="InterPro" id="IPR007353">
    <property type="entry name" value="DUF421"/>
</dbReference>
<keyword evidence="6 7" id="KW-0472">Membrane</keyword>
<dbReference type="Proteomes" id="UP001597307">
    <property type="component" value="Unassembled WGS sequence"/>
</dbReference>